<keyword evidence="14" id="KW-0067">ATP-binding</keyword>
<dbReference type="InterPro" id="IPR023299">
    <property type="entry name" value="ATPase_P-typ_cyto_dom_N"/>
</dbReference>
<evidence type="ECO:0000256" key="13">
    <source>
        <dbReference type="ARBA" id="ARBA00049338"/>
    </source>
</evidence>
<dbReference type="InterPro" id="IPR018303">
    <property type="entry name" value="ATPase_P-typ_P_site"/>
</dbReference>
<dbReference type="PRINTS" id="PR00120">
    <property type="entry name" value="HATPASE"/>
</dbReference>
<dbReference type="InterPro" id="IPR051014">
    <property type="entry name" value="Cation_Transport_ATPase_IB"/>
</dbReference>
<sequence length="639" mass="68589">MIKAINQHKNHITAITAILIVFGFIAGFMEKGGAKDITLIIATVIAGVPIFMKAFQALRMKAFSIELLVTIAVIGALIIGEYVESAVVTFLLLFGAYLEARTLEKTRSSLKRLVDMAPQEAVVVRNANHVTVPVEEVAEGDHVIIRSGGSVPVDGSIMSGQASLNESAVTGESVPSSKKVDDKVFSGTIVDNGYIEIVAEKVGDDTTFSKIIELVEEAQESKSKTEKFLNKFANVYTPAVIILSIAVYILTRDLHLAITFLVVACPGALVIGAPVSNVAGIGNGAKNGVLVKGGEVMDNFSKVDTLVFDKTGTLTKGKPEVTDIKLFNYQDSDELLRLVAQAETISEHHLGQTIVKEASNRKIDLRGEPKDGKVIKGNGISAKINDQSLTVGNLNLMNSENIEVSAEVAAYAMNRQMAGNTAIYAAVDGKVAGVFSIADQIREDAPKALAEMRKNGIKKIVMLTGDNRHTAELVASKLGLDEYHAELLPEDKVEFVKKLRNEGHVVAMAGDGINDAPAIATADIGLAMGEGGTDVSMETADVVLMADRLMQFTHAYSLSKATISNMKQNTFFSVGIVFVLLAGVLAGSVHLASGMFIHEASVLLVILNAMRLIRFNHKNRREEVSLQVPLHKEATILDR</sequence>
<dbReference type="InterPro" id="IPR059000">
    <property type="entry name" value="ATPase_P-type_domA"/>
</dbReference>
<dbReference type="SFLD" id="SFLDF00027">
    <property type="entry name" value="p-type_atpase"/>
    <property type="match status" value="1"/>
</dbReference>
<protein>
    <recommendedName>
        <fullName evidence="12">Cd(2+)-exporting ATPase</fullName>
        <ecNumber evidence="12">7.2.2.21</ecNumber>
    </recommendedName>
</protein>
<evidence type="ECO:0000256" key="12">
    <source>
        <dbReference type="ARBA" id="ARBA00039103"/>
    </source>
</evidence>
<feature type="transmembrane region" description="Helical" evidence="14">
    <location>
        <begin position="86"/>
        <end position="103"/>
    </location>
</feature>
<evidence type="ECO:0000256" key="1">
    <source>
        <dbReference type="ARBA" id="ARBA00004651"/>
    </source>
</evidence>
<dbReference type="SUPFAM" id="SSF81665">
    <property type="entry name" value="Calcium ATPase, transmembrane domain M"/>
    <property type="match status" value="1"/>
</dbReference>
<dbReference type="Proteomes" id="UP000199444">
    <property type="component" value="Unassembled WGS sequence"/>
</dbReference>
<dbReference type="PANTHER" id="PTHR48085:SF5">
    <property type="entry name" value="CADMIUM_ZINC-TRANSPORTING ATPASE HMA4-RELATED"/>
    <property type="match status" value="1"/>
</dbReference>
<evidence type="ECO:0000256" key="11">
    <source>
        <dbReference type="ARBA" id="ARBA00023136"/>
    </source>
</evidence>
<dbReference type="FunFam" id="2.70.150.10:FF:000002">
    <property type="entry name" value="Copper-transporting ATPase 1, putative"/>
    <property type="match status" value="1"/>
</dbReference>
<dbReference type="NCBIfam" id="TIGR01525">
    <property type="entry name" value="ATPase-IB_hvy"/>
    <property type="match status" value="1"/>
</dbReference>
<keyword evidence="9 14" id="KW-1133">Transmembrane helix</keyword>
<comment type="similarity">
    <text evidence="2 14">Belongs to the cation transport ATPase (P-type) (TC 3.A.3) family. Type IB subfamily.</text>
</comment>
<evidence type="ECO:0000256" key="10">
    <source>
        <dbReference type="ARBA" id="ARBA00023065"/>
    </source>
</evidence>
<gene>
    <name evidence="16" type="ORF">SAMN05216231_1428</name>
</gene>
<dbReference type="RefSeq" id="WP_092492291.1">
    <property type="nucleotide sequence ID" value="NZ_FNKD01000002.1"/>
</dbReference>
<dbReference type="SFLD" id="SFLDS00003">
    <property type="entry name" value="Haloacid_Dehalogenase"/>
    <property type="match status" value="1"/>
</dbReference>
<dbReference type="PANTHER" id="PTHR48085">
    <property type="entry name" value="CADMIUM/ZINC-TRANSPORTING ATPASE HMA2-RELATED"/>
    <property type="match status" value="1"/>
</dbReference>
<feature type="transmembrane region" description="Helical" evidence="14">
    <location>
        <begin position="232"/>
        <end position="250"/>
    </location>
</feature>
<comment type="subcellular location">
    <subcellularLocation>
        <location evidence="1">Cell membrane</location>
        <topology evidence="1">Multi-pass membrane protein</topology>
    </subcellularLocation>
</comment>
<feature type="transmembrane region" description="Helical" evidence="14">
    <location>
        <begin position="570"/>
        <end position="589"/>
    </location>
</feature>
<keyword evidence="17" id="KW-1185">Reference proteome</keyword>
<dbReference type="Gene3D" id="3.40.50.1000">
    <property type="entry name" value="HAD superfamily/HAD-like"/>
    <property type="match status" value="1"/>
</dbReference>
<dbReference type="GO" id="GO:0046872">
    <property type="term" value="F:metal ion binding"/>
    <property type="evidence" value="ECO:0007669"/>
    <property type="project" value="UniProtKB-KW"/>
</dbReference>
<feature type="transmembrane region" description="Helical" evidence="14">
    <location>
        <begin position="37"/>
        <end position="55"/>
    </location>
</feature>
<proteinExistence type="inferred from homology"/>
<dbReference type="EMBL" id="FNKD01000002">
    <property type="protein sequence ID" value="SDQ42419.1"/>
    <property type="molecule type" value="Genomic_DNA"/>
</dbReference>
<name>A0A1H1ARY5_9BACI</name>
<dbReference type="NCBIfam" id="TIGR01511">
    <property type="entry name" value="ATPase-IB1_Cu"/>
    <property type="match status" value="1"/>
</dbReference>
<dbReference type="EC" id="7.2.2.21" evidence="12"/>
<dbReference type="GO" id="GO:0016887">
    <property type="term" value="F:ATP hydrolysis activity"/>
    <property type="evidence" value="ECO:0007669"/>
    <property type="project" value="InterPro"/>
</dbReference>
<evidence type="ECO:0000256" key="3">
    <source>
        <dbReference type="ARBA" id="ARBA00022448"/>
    </source>
</evidence>
<organism evidence="16 17">
    <name type="scientific">Virgibacillus salinus</name>
    <dbReference type="NCBI Taxonomy" id="553311"/>
    <lineage>
        <taxon>Bacteria</taxon>
        <taxon>Bacillati</taxon>
        <taxon>Bacillota</taxon>
        <taxon>Bacilli</taxon>
        <taxon>Bacillales</taxon>
        <taxon>Bacillaceae</taxon>
        <taxon>Virgibacillus</taxon>
    </lineage>
</organism>
<evidence type="ECO:0000313" key="16">
    <source>
        <dbReference type="EMBL" id="SDQ42419.1"/>
    </source>
</evidence>
<accession>A0A1H1ARY5</accession>
<keyword evidence="14" id="KW-0547">Nucleotide-binding</keyword>
<dbReference type="InterPro" id="IPR023214">
    <property type="entry name" value="HAD_sf"/>
</dbReference>
<dbReference type="Gene3D" id="3.40.1110.10">
    <property type="entry name" value="Calcium-transporting ATPase, cytoplasmic domain N"/>
    <property type="match status" value="2"/>
</dbReference>
<evidence type="ECO:0000256" key="6">
    <source>
        <dbReference type="ARBA" id="ARBA00022692"/>
    </source>
</evidence>
<evidence type="ECO:0000256" key="4">
    <source>
        <dbReference type="ARBA" id="ARBA00022539"/>
    </source>
</evidence>
<dbReference type="Gene3D" id="2.70.150.10">
    <property type="entry name" value="Calcium-transporting ATPase, cytoplasmic transduction domain A"/>
    <property type="match status" value="1"/>
</dbReference>
<dbReference type="NCBIfam" id="TIGR01494">
    <property type="entry name" value="ATPase_P-type"/>
    <property type="match status" value="1"/>
</dbReference>
<dbReference type="SFLD" id="SFLDG00002">
    <property type="entry name" value="C1.7:_P-type_atpase_like"/>
    <property type="match status" value="1"/>
</dbReference>
<dbReference type="InterPro" id="IPR008250">
    <property type="entry name" value="ATPase_P-typ_transduc_dom_A_sf"/>
</dbReference>
<dbReference type="Pfam" id="PF00122">
    <property type="entry name" value="E1-E2_ATPase"/>
    <property type="match status" value="1"/>
</dbReference>
<dbReference type="SUPFAM" id="SSF81653">
    <property type="entry name" value="Calcium ATPase, transduction domain A"/>
    <property type="match status" value="1"/>
</dbReference>
<dbReference type="GO" id="GO:0005886">
    <property type="term" value="C:plasma membrane"/>
    <property type="evidence" value="ECO:0007669"/>
    <property type="project" value="UniProtKB-SubCell"/>
</dbReference>
<evidence type="ECO:0000256" key="2">
    <source>
        <dbReference type="ARBA" id="ARBA00006024"/>
    </source>
</evidence>
<comment type="catalytic activity">
    <reaction evidence="13">
        <text>Cd(2+)(in) + ATP + H2O = Cd(2+)(out) + ADP + phosphate + H(+)</text>
        <dbReference type="Rhea" id="RHEA:12132"/>
        <dbReference type="ChEBI" id="CHEBI:15377"/>
        <dbReference type="ChEBI" id="CHEBI:15378"/>
        <dbReference type="ChEBI" id="CHEBI:30616"/>
        <dbReference type="ChEBI" id="CHEBI:43474"/>
        <dbReference type="ChEBI" id="CHEBI:48775"/>
        <dbReference type="ChEBI" id="CHEBI:456216"/>
        <dbReference type="EC" id="7.2.2.21"/>
    </reaction>
</comment>
<reference evidence="16 17" key="1">
    <citation type="submission" date="2016-10" db="EMBL/GenBank/DDBJ databases">
        <authorList>
            <person name="de Groot N.N."/>
        </authorList>
    </citation>
    <scope>NUCLEOTIDE SEQUENCE [LARGE SCALE GENOMIC DNA]</scope>
    <source>
        <strain evidence="16 17">CGMCC 1.10449</strain>
    </source>
</reference>
<dbReference type="GO" id="GO:0005524">
    <property type="term" value="F:ATP binding"/>
    <property type="evidence" value="ECO:0007669"/>
    <property type="project" value="UniProtKB-UniRule"/>
</dbReference>
<dbReference type="InterPro" id="IPR027256">
    <property type="entry name" value="P-typ_ATPase_IB"/>
</dbReference>
<dbReference type="InterPro" id="IPR001757">
    <property type="entry name" value="P_typ_ATPase"/>
</dbReference>
<dbReference type="AlphaFoldDB" id="A0A1H1ARY5"/>
<keyword evidence="5" id="KW-0597">Phosphoprotein</keyword>
<dbReference type="PRINTS" id="PR00119">
    <property type="entry name" value="CATATPASE"/>
</dbReference>
<keyword evidence="6 14" id="KW-0812">Transmembrane</keyword>
<dbReference type="InterPro" id="IPR036412">
    <property type="entry name" value="HAD-like_sf"/>
</dbReference>
<feature type="transmembrane region" description="Helical" evidence="14">
    <location>
        <begin position="595"/>
        <end position="613"/>
    </location>
</feature>
<dbReference type="InterPro" id="IPR044492">
    <property type="entry name" value="P_typ_ATPase_HD_dom"/>
</dbReference>
<keyword evidence="8" id="KW-1278">Translocase</keyword>
<dbReference type="STRING" id="553311.SAMN05216231_1428"/>
<feature type="transmembrane region" description="Helical" evidence="14">
    <location>
        <begin position="12"/>
        <end position="31"/>
    </location>
</feature>
<feature type="transmembrane region" description="Helical" evidence="14">
    <location>
        <begin position="62"/>
        <end position="80"/>
    </location>
</feature>
<evidence type="ECO:0000313" key="17">
    <source>
        <dbReference type="Proteomes" id="UP000199444"/>
    </source>
</evidence>
<feature type="domain" description="P-type ATPase A" evidence="15">
    <location>
        <begin position="116"/>
        <end position="216"/>
    </location>
</feature>
<evidence type="ECO:0000259" key="15">
    <source>
        <dbReference type="Pfam" id="PF00122"/>
    </source>
</evidence>
<evidence type="ECO:0000256" key="8">
    <source>
        <dbReference type="ARBA" id="ARBA00022967"/>
    </source>
</evidence>
<evidence type="ECO:0000256" key="9">
    <source>
        <dbReference type="ARBA" id="ARBA00022989"/>
    </source>
</evidence>
<keyword evidence="10" id="KW-0406">Ion transport</keyword>
<keyword evidence="11 14" id="KW-0472">Membrane</keyword>
<evidence type="ECO:0000256" key="7">
    <source>
        <dbReference type="ARBA" id="ARBA00022723"/>
    </source>
</evidence>
<dbReference type="InterPro" id="IPR023298">
    <property type="entry name" value="ATPase_P-typ_TM_dom_sf"/>
</dbReference>
<keyword evidence="3" id="KW-0813">Transport</keyword>
<keyword evidence="4" id="KW-0104">Cadmium</keyword>
<feature type="transmembrane region" description="Helical" evidence="14">
    <location>
        <begin position="256"/>
        <end position="276"/>
    </location>
</feature>
<dbReference type="SUPFAM" id="SSF56784">
    <property type="entry name" value="HAD-like"/>
    <property type="match status" value="1"/>
</dbReference>
<dbReference type="GO" id="GO:0008551">
    <property type="term" value="F:P-type cadmium transporter activity"/>
    <property type="evidence" value="ECO:0007669"/>
    <property type="project" value="UniProtKB-EC"/>
</dbReference>
<dbReference type="CDD" id="cd02079">
    <property type="entry name" value="P-type_ATPase_HM"/>
    <property type="match status" value="1"/>
</dbReference>
<evidence type="ECO:0000256" key="5">
    <source>
        <dbReference type="ARBA" id="ARBA00022553"/>
    </source>
</evidence>
<dbReference type="PROSITE" id="PS00154">
    <property type="entry name" value="ATPASE_E1_E2"/>
    <property type="match status" value="1"/>
</dbReference>
<evidence type="ECO:0000256" key="14">
    <source>
        <dbReference type="RuleBase" id="RU362081"/>
    </source>
</evidence>
<dbReference type="Pfam" id="PF00702">
    <property type="entry name" value="Hydrolase"/>
    <property type="match status" value="1"/>
</dbReference>
<keyword evidence="14" id="KW-1003">Cell membrane</keyword>
<keyword evidence="7 14" id="KW-0479">Metal-binding</keyword>